<dbReference type="AlphaFoldDB" id="A0A238L5Y1"/>
<proteinExistence type="predicted"/>
<evidence type="ECO:0000313" key="3">
    <source>
        <dbReference type="Proteomes" id="UP000207598"/>
    </source>
</evidence>
<evidence type="ECO:0000256" key="1">
    <source>
        <dbReference type="SAM" id="MobiDB-lite"/>
    </source>
</evidence>
<reference evidence="2 3" key="1">
    <citation type="submission" date="2017-05" db="EMBL/GenBank/DDBJ databases">
        <authorList>
            <person name="Song R."/>
            <person name="Chenine A.L."/>
            <person name="Ruprecht R.M."/>
        </authorList>
    </citation>
    <scope>NUCLEOTIDE SEQUENCE [LARGE SCALE GENOMIC DNA]</scope>
    <source>
        <strain evidence="2 3">CECT 8898</strain>
    </source>
</reference>
<protein>
    <submittedName>
        <fullName evidence="2">Uncharacterized protein</fullName>
    </submittedName>
</protein>
<evidence type="ECO:0000313" key="2">
    <source>
        <dbReference type="EMBL" id="SMX50407.1"/>
    </source>
</evidence>
<dbReference type="EMBL" id="FXYF01000022">
    <property type="protein sequence ID" value="SMX50407.1"/>
    <property type="molecule type" value="Genomic_DNA"/>
</dbReference>
<accession>A0A238L5Y1</accession>
<name>A0A238L5Y1_9RHOB</name>
<keyword evidence="3" id="KW-1185">Reference proteome</keyword>
<dbReference type="RefSeq" id="WP_281252915.1">
    <property type="nucleotide sequence ID" value="NZ_FXYF01000022.1"/>
</dbReference>
<gene>
    <name evidence="2" type="ORF">MAA8898_04766</name>
</gene>
<feature type="region of interest" description="Disordered" evidence="1">
    <location>
        <begin position="1"/>
        <end position="30"/>
    </location>
</feature>
<sequence length="44" mass="4916">MRDQMLNRMTDAETVFPAGPPGGRTRAARGGKDFIRNDRLAVIR</sequence>
<organism evidence="2 3">
    <name type="scientific">Maliponia aquimaris</name>
    <dbReference type="NCBI Taxonomy" id="1673631"/>
    <lineage>
        <taxon>Bacteria</taxon>
        <taxon>Pseudomonadati</taxon>
        <taxon>Pseudomonadota</taxon>
        <taxon>Alphaproteobacteria</taxon>
        <taxon>Rhodobacterales</taxon>
        <taxon>Paracoccaceae</taxon>
        <taxon>Maliponia</taxon>
    </lineage>
</organism>
<dbReference type="Proteomes" id="UP000207598">
    <property type="component" value="Unassembled WGS sequence"/>
</dbReference>